<dbReference type="RefSeq" id="WP_076229163.1">
    <property type="nucleotide sequence ID" value="NZ_JAOQIO010000084.1"/>
</dbReference>
<name>A0ABT2UJC1_9BACL</name>
<gene>
    <name evidence="1" type="ORF">OB236_21780</name>
</gene>
<proteinExistence type="predicted"/>
<protein>
    <submittedName>
        <fullName evidence="1">Uncharacterized protein</fullName>
    </submittedName>
</protein>
<organism evidence="1 2">
    <name type="scientific">Paenibacillus baimaensis</name>
    <dbReference type="NCBI Taxonomy" id="2982185"/>
    <lineage>
        <taxon>Bacteria</taxon>
        <taxon>Bacillati</taxon>
        <taxon>Bacillota</taxon>
        <taxon>Bacilli</taxon>
        <taxon>Bacillales</taxon>
        <taxon>Paenibacillaceae</taxon>
        <taxon>Paenibacillus</taxon>
    </lineage>
</organism>
<accession>A0ABT2UJC1</accession>
<dbReference type="EMBL" id="JAOQIO010000084">
    <property type="protein sequence ID" value="MCU6794746.1"/>
    <property type="molecule type" value="Genomic_DNA"/>
</dbReference>
<comment type="caution">
    <text evidence="1">The sequence shown here is derived from an EMBL/GenBank/DDBJ whole genome shotgun (WGS) entry which is preliminary data.</text>
</comment>
<dbReference type="Proteomes" id="UP001652445">
    <property type="component" value="Unassembled WGS sequence"/>
</dbReference>
<reference evidence="1 2" key="1">
    <citation type="submission" date="2022-09" db="EMBL/GenBank/DDBJ databases">
        <authorList>
            <person name="Han X.L."/>
            <person name="Wang Q."/>
            <person name="Lu T."/>
        </authorList>
    </citation>
    <scope>NUCLEOTIDE SEQUENCE [LARGE SCALE GENOMIC DNA]</scope>
    <source>
        <strain evidence="1 2">WQ 127069</strain>
    </source>
</reference>
<evidence type="ECO:0000313" key="2">
    <source>
        <dbReference type="Proteomes" id="UP001652445"/>
    </source>
</evidence>
<sequence>MKLDIKKILFIIVCAELLLWYRSVIEVRNTHYEIVYHNNEAYHWKTPQPASNPAVSLKQAS</sequence>
<evidence type="ECO:0000313" key="1">
    <source>
        <dbReference type="EMBL" id="MCU6794746.1"/>
    </source>
</evidence>
<keyword evidence="2" id="KW-1185">Reference proteome</keyword>